<evidence type="ECO:0000259" key="2">
    <source>
        <dbReference type="Pfam" id="PF13439"/>
    </source>
</evidence>
<keyword evidence="4" id="KW-1185">Reference proteome</keyword>
<dbReference type="EMBL" id="JAMQOQ010000001">
    <property type="protein sequence ID" value="MDS0292778.1"/>
    <property type="molecule type" value="Genomic_DNA"/>
</dbReference>
<dbReference type="PANTHER" id="PTHR12526">
    <property type="entry name" value="GLYCOSYLTRANSFERASE"/>
    <property type="match status" value="1"/>
</dbReference>
<dbReference type="CDD" id="cd03811">
    <property type="entry name" value="GT4_GT28_WabH-like"/>
    <property type="match status" value="1"/>
</dbReference>
<evidence type="ECO:0000313" key="3">
    <source>
        <dbReference type="EMBL" id="MDS0292778.1"/>
    </source>
</evidence>
<dbReference type="Gene3D" id="3.40.50.2000">
    <property type="entry name" value="Glycogen Phosphorylase B"/>
    <property type="match status" value="2"/>
</dbReference>
<organism evidence="3 4">
    <name type="scientific">Halogeometricum luteum</name>
    <dbReference type="NCBI Taxonomy" id="2950537"/>
    <lineage>
        <taxon>Archaea</taxon>
        <taxon>Methanobacteriati</taxon>
        <taxon>Methanobacteriota</taxon>
        <taxon>Stenosarchaea group</taxon>
        <taxon>Halobacteria</taxon>
        <taxon>Halobacteriales</taxon>
        <taxon>Haloferacaceae</taxon>
        <taxon>Halogeometricum</taxon>
    </lineage>
</organism>
<dbReference type="InterPro" id="IPR001296">
    <property type="entry name" value="Glyco_trans_1"/>
</dbReference>
<proteinExistence type="predicted"/>
<dbReference type="Pfam" id="PF00534">
    <property type="entry name" value="Glycos_transf_1"/>
    <property type="match status" value="1"/>
</dbReference>
<dbReference type="RefSeq" id="WP_310926621.1">
    <property type="nucleotide sequence ID" value="NZ_JAMQOQ010000001.1"/>
</dbReference>
<dbReference type="Proteomes" id="UP001254813">
    <property type="component" value="Unassembled WGS sequence"/>
</dbReference>
<evidence type="ECO:0000259" key="1">
    <source>
        <dbReference type="Pfam" id="PF00534"/>
    </source>
</evidence>
<feature type="domain" description="Glycosyltransferase subfamily 4-like N-terminal" evidence="2">
    <location>
        <begin position="16"/>
        <end position="170"/>
    </location>
</feature>
<name>A0ABU2FXX1_9EURY</name>
<dbReference type="Pfam" id="PF13439">
    <property type="entry name" value="Glyco_transf_4"/>
    <property type="match status" value="1"/>
</dbReference>
<protein>
    <submittedName>
        <fullName evidence="3">Glycosyltransferase</fullName>
    </submittedName>
</protein>
<feature type="domain" description="Glycosyl transferase family 1" evidence="1">
    <location>
        <begin position="191"/>
        <end position="344"/>
    </location>
</feature>
<dbReference type="InterPro" id="IPR028098">
    <property type="entry name" value="Glyco_trans_4-like_N"/>
</dbReference>
<comment type="caution">
    <text evidence="3">The sequence shown here is derived from an EMBL/GenBank/DDBJ whole genome shotgun (WGS) entry which is preliminary data.</text>
</comment>
<reference evidence="3 4" key="1">
    <citation type="submission" date="2022-06" db="EMBL/GenBank/DDBJ databases">
        <title>Halogeometricum sp. a new haloarchaeum isolate from saline soil.</title>
        <authorList>
            <person name="Strakova D."/>
            <person name="Galisteo C."/>
            <person name="Sanchez-Porro C."/>
            <person name="Ventosa A."/>
        </authorList>
    </citation>
    <scope>NUCLEOTIDE SEQUENCE [LARGE SCALE GENOMIC DNA]</scope>
    <source>
        <strain evidence="4">S3BR25-2</strain>
    </source>
</reference>
<sequence length="363" mass="39714">MAHQRVAIFANSLRLGGAERVAVNLVAGFARFGHEVDLVLVSEHGELLRHVHENVHVIDLDSDRVLRSVLPLRRYLSRHHPDALISIGAHVNLVATWACSSVRPSPTLLLTEHSIIKRMSNNRKATVMQLLAHLCYRVSDSVVAVSEGVLDDLRSDIGYHGDARVIYNPILSEQLLSEAAEPLDHPWFSDDIPVILGAGRLAPEKDFSTLIQAFAELRERREARLVITGSGPQREHLESLISSLGLNRWVDLAGYVENVYQYMSNADVFVLSSLNEGFGMVVAEALACGTPVVSTDCPSGPAEILADGRYGSLVPVASPSAMADAVADMLNDPTDPTLIAQRAQEFSVDRVTEQYNALIAEFE</sequence>
<dbReference type="SUPFAM" id="SSF53756">
    <property type="entry name" value="UDP-Glycosyltransferase/glycogen phosphorylase"/>
    <property type="match status" value="1"/>
</dbReference>
<evidence type="ECO:0000313" key="4">
    <source>
        <dbReference type="Proteomes" id="UP001254813"/>
    </source>
</evidence>
<gene>
    <name evidence="3" type="ORF">NDI79_01180</name>
</gene>
<dbReference type="PANTHER" id="PTHR12526:SF630">
    <property type="entry name" value="GLYCOSYLTRANSFERASE"/>
    <property type="match status" value="1"/>
</dbReference>
<accession>A0ABU2FXX1</accession>